<evidence type="ECO:0000313" key="1">
    <source>
        <dbReference type="EMBL" id="CUX15831.1"/>
    </source>
</evidence>
<reference evidence="1 2" key="1">
    <citation type="submission" date="2016-01" db="EMBL/GenBank/DDBJ databases">
        <authorList>
            <person name="Oliw E.H."/>
        </authorList>
    </citation>
    <scope>NUCLEOTIDE SEQUENCE [LARGE SCALE GENOMIC DNA]</scope>
    <source>
        <strain evidence="1 2">Zutra 3-1</strain>
    </source>
</reference>
<accession>A0A1S7P5D7</accession>
<dbReference type="AlphaFoldDB" id="A0A1S7P5D7"/>
<sequence length="55" mass="5937">MCLPSSFVRVLKRRIDFQPDALKRASLAQIGAKIKAGAGKAWLHPAGRTPLIALP</sequence>
<organism evidence="1 2">
    <name type="scientific">Agrobacterium deltaense Zutra 3/1</name>
    <dbReference type="NCBI Taxonomy" id="1183427"/>
    <lineage>
        <taxon>Bacteria</taxon>
        <taxon>Pseudomonadati</taxon>
        <taxon>Pseudomonadota</taxon>
        <taxon>Alphaproteobacteria</taxon>
        <taxon>Hyphomicrobiales</taxon>
        <taxon>Rhizobiaceae</taxon>
        <taxon>Rhizobium/Agrobacterium group</taxon>
        <taxon>Agrobacterium</taxon>
    </lineage>
</organism>
<dbReference type="EMBL" id="FBWG01000003">
    <property type="protein sequence ID" value="CUX15831.1"/>
    <property type="molecule type" value="Genomic_DNA"/>
</dbReference>
<gene>
    <name evidence="1" type="ORF">AGR7C_Cc110353</name>
</gene>
<evidence type="ECO:0000313" key="2">
    <source>
        <dbReference type="Proteomes" id="UP000191987"/>
    </source>
</evidence>
<name>A0A1S7P5D7_9HYPH</name>
<protein>
    <submittedName>
        <fullName evidence="1">Uncharacterized protein</fullName>
    </submittedName>
</protein>
<dbReference type="Proteomes" id="UP000191987">
    <property type="component" value="Unassembled WGS sequence"/>
</dbReference>
<proteinExistence type="predicted"/>